<reference evidence="3 4" key="1">
    <citation type="submission" date="2024-02" db="EMBL/GenBank/DDBJ databases">
        <authorList>
            <person name="Chen Y."/>
            <person name="Shah S."/>
            <person name="Dougan E. K."/>
            <person name="Thang M."/>
            <person name="Chan C."/>
        </authorList>
    </citation>
    <scope>NUCLEOTIDE SEQUENCE [LARGE SCALE GENOMIC DNA]</scope>
</reference>
<dbReference type="EMBL" id="CAXAMN010005413">
    <property type="protein sequence ID" value="CAK9013631.1"/>
    <property type="molecule type" value="Genomic_DNA"/>
</dbReference>
<keyword evidence="2" id="KW-0812">Transmembrane</keyword>
<evidence type="ECO:0000313" key="4">
    <source>
        <dbReference type="Proteomes" id="UP001642484"/>
    </source>
</evidence>
<feature type="coiled-coil region" evidence="1">
    <location>
        <begin position="42"/>
        <end position="76"/>
    </location>
</feature>
<keyword evidence="4" id="KW-1185">Reference proteome</keyword>
<gene>
    <name evidence="3" type="ORF">CCMP2556_LOCUS11353</name>
</gene>
<name>A0ABP0JGU4_9DINO</name>
<comment type="caution">
    <text evidence="3">The sequence shown here is derived from an EMBL/GenBank/DDBJ whole genome shotgun (WGS) entry which is preliminary data.</text>
</comment>
<evidence type="ECO:0000313" key="3">
    <source>
        <dbReference type="EMBL" id="CAK9013631.1"/>
    </source>
</evidence>
<proteinExistence type="predicted"/>
<keyword evidence="1" id="KW-0175">Coiled coil</keyword>
<keyword evidence="2" id="KW-1133">Transmembrane helix</keyword>
<protein>
    <submittedName>
        <fullName evidence="3">Uncharacterized protein</fullName>
    </submittedName>
</protein>
<feature type="transmembrane region" description="Helical" evidence="2">
    <location>
        <begin position="12"/>
        <end position="30"/>
    </location>
</feature>
<accession>A0ABP0JGU4</accession>
<organism evidence="3 4">
    <name type="scientific">Durusdinium trenchii</name>
    <dbReference type="NCBI Taxonomy" id="1381693"/>
    <lineage>
        <taxon>Eukaryota</taxon>
        <taxon>Sar</taxon>
        <taxon>Alveolata</taxon>
        <taxon>Dinophyceae</taxon>
        <taxon>Suessiales</taxon>
        <taxon>Symbiodiniaceae</taxon>
        <taxon>Durusdinium</taxon>
    </lineage>
</organism>
<sequence length="146" mass="16534">MMAKEFWAIDETLLLLIIVCAAAGTLLWMFNQIKLMIGCAQAKQVADDLLAAQQEILDLREQVANLQSDLKLEKERCLRLEAFIDGEAPTRPSSDPNPSVHSIRPQHVYFAPKYGHCWHADRNCQHLRRGAVAQLVPCSRCAPRHF</sequence>
<evidence type="ECO:0000256" key="2">
    <source>
        <dbReference type="SAM" id="Phobius"/>
    </source>
</evidence>
<keyword evidence="2" id="KW-0472">Membrane</keyword>
<dbReference type="Proteomes" id="UP001642484">
    <property type="component" value="Unassembled WGS sequence"/>
</dbReference>
<evidence type="ECO:0000256" key="1">
    <source>
        <dbReference type="SAM" id="Coils"/>
    </source>
</evidence>